<keyword evidence="9" id="KW-0808">Transferase</keyword>
<evidence type="ECO:0000256" key="16">
    <source>
        <dbReference type="ARBA" id="ARBA00022989"/>
    </source>
</evidence>
<dbReference type="GO" id="GO:0005886">
    <property type="term" value="C:plasma membrane"/>
    <property type="evidence" value="ECO:0007669"/>
    <property type="project" value="UniProtKB-SubCell"/>
</dbReference>
<evidence type="ECO:0000256" key="4">
    <source>
        <dbReference type="ARBA" id="ARBA00012513"/>
    </source>
</evidence>
<evidence type="ECO:0000256" key="15">
    <source>
        <dbReference type="ARBA" id="ARBA00022840"/>
    </source>
</evidence>
<evidence type="ECO:0000256" key="14">
    <source>
        <dbReference type="ARBA" id="ARBA00022777"/>
    </source>
</evidence>
<keyword evidence="6" id="KW-0723">Serine/threonine-protein kinase</keyword>
<keyword evidence="8" id="KW-0433">Leucine-rich repeat</keyword>
<dbReference type="InterPro" id="IPR050647">
    <property type="entry name" value="Plant_LRR-RLKs"/>
</dbReference>
<dbReference type="SUPFAM" id="SSF52047">
    <property type="entry name" value="RNI-like"/>
    <property type="match status" value="1"/>
</dbReference>
<dbReference type="EC" id="2.7.11.1" evidence="4"/>
<evidence type="ECO:0000256" key="2">
    <source>
        <dbReference type="ARBA" id="ARBA00004389"/>
    </source>
</evidence>
<evidence type="ECO:0000256" key="20">
    <source>
        <dbReference type="ARBA" id="ARBA00047899"/>
    </source>
</evidence>
<dbReference type="SMART" id="SM00369">
    <property type="entry name" value="LRR_TYP"/>
    <property type="match status" value="9"/>
</dbReference>
<keyword evidence="7" id="KW-0597">Phosphoprotein</keyword>
<comment type="similarity">
    <text evidence="3">Belongs to the protein kinase superfamily. Ser/Thr protein kinase family.</text>
</comment>
<protein>
    <recommendedName>
        <fullName evidence="24">Receptor kinase-like protein Xa21</fullName>
        <ecNumber evidence="4">2.7.11.1</ecNumber>
    </recommendedName>
</protein>
<evidence type="ECO:0000256" key="6">
    <source>
        <dbReference type="ARBA" id="ARBA00022527"/>
    </source>
</evidence>
<dbReference type="FunFam" id="3.80.10.10:FF:000275">
    <property type="entry name" value="Leucine-rich repeat receptor-like protein kinase"/>
    <property type="match status" value="1"/>
</dbReference>
<evidence type="ECO:0000256" key="12">
    <source>
        <dbReference type="ARBA" id="ARBA00022737"/>
    </source>
</evidence>
<keyword evidence="15 25" id="KW-0067">ATP-binding</keyword>
<dbReference type="InterPro" id="IPR011009">
    <property type="entry name" value="Kinase-like_dom_sf"/>
</dbReference>
<proteinExistence type="inferred from homology"/>
<evidence type="ECO:0000256" key="10">
    <source>
        <dbReference type="ARBA" id="ARBA00022692"/>
    </source>
</evidence>
<comment type="subcellular location">
    <subcellularLocation>
        <location evidence="1">Cell membrane</location>
        <topology evidence="1">Single-pass membrane protein</topology>
    </subcellularLocation>
    <subcellularLocation>
        <location evidence="2">Endoplasmic reticulum membrane</location>
        <topology evidence="2">Single-pass membrane protein</topology>
    </subcellularLocation>
</comment>
<dbReference type="SUPFAM" id="SSF56112">
    <property type="entry name" value="Protein kinase-like (PK-like)"/>
    <property type="match status" value="1"/>
</dbReference>
<dbReference type="Gene3D" id="1.10.510.10">
    <property type="entry name" value="Transferase(Phosphotransferase) domain 1"/>
    <property type="match status" value="1"/>
</dbReference>
<dbReference type="SUPFAM" id="SSF52058">
    <property type="entry name" value="L domain-like"/>
    <property type="match status" value="1"/>
</dbReference>
<evidence type="ECO:0000256" key="18">
    <source>
        <dbReference type="ARBA" id="ARBA00023170"/>
    </source>
</evidence>
<keyword evidence="16 26" id="KW-1133">Transmembrane helix</keyword>
<evidence type="ECO:0000256" key="22">
    <source>
        <dbReference type="ARBA" id="ARBA00054320"/>
    </source>
</evidence>
<dbReference type="Pfam" id="PF00069">
    <property type="entry name" value="Pkinase"/>
    <property type="match status" value="1"/>
</dbReference>
<name>A0A8J5GVU9_ZINOF</name>
<dbReference type="PROSITE" id="PS00108">
    <property type="entry name" value="PROTEIN_KINASE_ST"/>
    <property type="match status" value="1"/>
</dbReference>
<dbReference type="PROSITE" id="PS00107">
    <property type="entry name" value="PROTEIN_KINASE_ATP"/>
    <property type="match status" value="1"/>
</dbReference>
<keyword evidence="17 26" id="KW-0472">Membrane</keyword>
<keyword evidence="29" id="KW-1185">Reference proteome</keyword>
<evidence type="ECO:0000256" key="7">
    <source>
        <dbReference type="ARBA" id="ARBA00022553"/>
    </source>
</evidence>
<evidence type="ECO:0000313" key="29">
    <source>
        <dbReference type="Proteomes" id="UP000734854"/>
    </source>
</evidence>
<comment type="catalytic activity">
    <reaction evidence="20">
        <text>L-threonyl-[protein] + ATP = O-phospho-L-threonyl-[protein] + ADP + H(+)</text>
        <dbReference type="Rhea" id="RHEA:46608"/>
        <dbReference type="Rhea" id="RHEA-COMP:11060"/>
        <dbReference type="Rhea" id="RHEA-COMP:11605"/>
        <dbReference type="ChEBI" id="CHEBI:15378"/>
        <dbReference type="ChEBI" id="CHEBI:30013"/>
        <dbReference type="ChEBI" id="CHEBI:30616"/>
        <dbReference type="ChEBI" id="CHEBI:61977"/>
        <dbReference type="ChEBI" id="CHEBI:456216"/>
        <dbReference type="EC" id="2.7.11.1"/>
    </reaction>
</comment>
<dbReference type="PROSITE" id="PS50011">
    <property type="entry name" value="PROTEIN_KINASE_DOM"/>
    <property type="match status" value="1"/>
</dbReference>
<evidence type="ECO:0000256" key="11">
    <source>
        <dbReference type="ARBA" id="ARBA00022729"/>
    </source>
</evidence>
<keyword evidence="5" id="KW-1003">Cell membrane</keyword>
<evidence type="ECO:0000256" key="23">
    <source>
        <dbReference type="ARBA" id="ARBA00056628"/>
    </source>
</evidence>
<dbReference type="Gene3D" id="3.80.10.10">
    <property type="entry name" value="Ribonuclease Inhibitor"/>
    <property type="match status" value="3"/>
</dbReference>
<evidence type="ECO:0000256" key="5">
    <source>
        <dbReference type="ARBA" id="ARBA00022475"/>
    </source>
</evidence>
<keyword evidence="18" id="KW-0675">Receptor</keyword>
<keyword evidence="19" id="KW-0325">Glycoprotein</keyword>
<accession>A0A8J5GVU9</accession>
<keyword evidence="10 26" id="KW-0812">Transmembrane</keyword>
<evidence type="ECO:0000256" key="21">
    <source>
        <dbReference type="ARBA" id="ARBA00048679"/>
    </source>
</evidence>
<keyword evidence="11" id="KW-0732">Signal</keyword>
<evidence type="ECO:0000256" key="19">
    <source>
        <dbReference type="ARBA" id="ARBA00023180"/>
    </source>
</evidence>
<gene>
    <name evidence="28" type="ORF">ZIOFF_025413</name>
</gene>
<keyword evidence="14" id="KW-0418">Kinase</keyword>
<dbReference type="FunFam" id="3.80.10.10:FF:000233">
    <property type="entry name" value="Leucine-rich repeat receptor-like protein kinase TDR"/>
    <property type="match status" value="1"/>
</dbReference>
<dbReference type="GO" id="GO:0004674">
    <property type="term" value="F:protein serine/threonine kinase activity"/>
    <property type="evidence" value="ECO:0007669"/>
    <property type="project" value="UniProtKB-KW"/>
</dbReference>
<evidence type="ECO:0000256" key="17">
    <source>
        <dbReference type="ARBA" id="ARBA00023136"/>
    </source>
</evidence>
<dbReference type="Pfam" id="PF13855">
    <property type="entry name" value="LRR_8"/>
    <property type="match status" value="1"/>
</dbReference>
<dbReference type="GO" id="GO:0009791">
    <property type="term" value="P:post-embryonic development"/>
    <property type="evidence" value="ECO:0007669"/>
    <property type="project" value="UniProtKB-ARBA"/>
</dbReference>
<comment type="caution">
    <text evidence="28">The sequence shown here is derived from an EMBL/GenBank/DDBJ whole genome shotgun (WGS) entry which is preliminary data.</text>
</comment>
<organism evidence="28 29">
    <name type="scientific">Zingiber officinale</name>
    <name type="common">Ginger</name>
    <name type="synonym">Amomum zingiber</name>
    <dbReference type="NCBI Taxonomy" id="94328"/>
    <lineage>
        <taxon>Eukaryota</taxon>
        <taxon>Viridiplantae</taxon>
        <taxon>Streptophyta</taxon>
        <taxon>Embryophyta</taxon>
        <taxon>Tracheophyta</taxon>
        <taxon>Spermatophyta</taxon>
        <taxon>Magnoliopsida</taxon>
        <taxon>Liliopsida</taxon>
        <taxon>Zingiberales</taxon>
        <taxon>Zingiberaceae</taxon>
        <taxon>Zingiber</taxon>
    </lineage>
</organism>
<reference evidence="28 29" key="1">
    <citation type="submission" date="2020-08" db="EMBL/GenBank/DDBJ databases">
        <title>Plant Genome Project.</title>
        <authorList>
            <person name="Zhang R.-G."/>
        </authorList>
    </citation>
    <scope>NUCLEOTIDE SEQUENCE [LARGE SCALE GENOMIC DNA]</scope>
    <source>
        <tissue evidence="28">Rhizome</tissue>
    </source>
</reference>
<evidence type="ECO:0000256" key="25">
    <source>
        <dbReference type="PROSITE-ProRule" id="PRU10141"/>
    </source>
</evidence>
<sequence>MGSPQQWICNPEDANPLISCDGCQTGKRNRDDNISYLLVADRMAMTQLKGATRALRRWQMEEEEVAVGERDGGGASRPKLQNYLRLIAERVFIRRKDQPEAMSLLCALAAFICLLFSSVTAKATISPWPEGDEEALLVFKEKLNDGGGTAMLSWNRSSHFCTWQGVTCGRRHPERVTAINLTAAGLTGQISPSIGNLSFLQSIFLNNNSLHGGIPSSIGRLRRLRFLHLAFNSLGGEIPFELSNCSELTKISLRSNRFVGSVPPWLASLKKLSVLYLANNSFVGVIPTSLANASSLESLALYMNHIEGVIPEGLGRLARLQVLYLSVNNLAGTIPTSLYNLTSLLELTMAENHLSGELPADFGSKLRNLRILLLGINQFSGPFPPSITNCSDLEYFDITANNFNGRLPPNMGRLANLTRFNVAWNHFEAQTANDWNFLASLTNCSKLEYVYLNSNNFSGSLPHLVANLSEKLQDMYVSENFISGSIPPGIGNLAGLQRLVLSDNQFIGDIPEGIGRLRQLHDLELDGNNLSGHIPPSLGNLTLLFYLAASFNALRGTIPATLGRLQHLDVLLLSNNFLDGAIPKEVVDLPFLSHGIDLSSNLLTGPIPLEVGKLENARIFSLSRNRLEGEIPSTIGACEVLEYLTLDDNLLQGTIPSALGHIAGLKTLNLTKNNLSGEIPLTWSSIIGLEQLYISHNDLSGGVPLFFQNLSFLYALDLSFNHLEGPVPTKGVFQSIFNFSIAGNNELCGGIQELHLPACPMQHLERKKSKLIPLLIAGSSLCFVLLLIIIFVLIYRRQSKKLPSTQLSSRLDIQFPMISYAELSRSTAGFDAANLIGRGSYGSVYKATLDHENRTVAVKVFDLQQLGSSQSFSTECEALSRIRHRNLIKIITCCSSIDFNGDDFKALVFEFMPNKSLDRWLHSQLEEDQHQHAINLSLTQRLNIGIDVAEALDYLHNNCKPPVVHCDLKPSNILLDEEMMAHVGDFGLAKLLPEGMSRCLADRSSSLGLRGTIGYVPPEYGEGSPVSTSGDVYSFGVLLLELLTGKSPLDDMFQDGLTLPTLVETRGALEIVDPVSLLYENGTNLSNRIEECSISLARIGLACTKRMPGSRMRMSDVVAQLRGIRNLFD</sequence>
<dbReference type="Gene3D" id="3.30.200.20">
    <property type="entry name" value="Phosphorylase Kinase, domain 1"/>
    <property type="match status" value="1"/>
</dbReference>
<keyword evidence="12" id="KW-0677">Repeat</keyword>
<comment type="function">
    <text evidence="23">The processed protein kinase Xa21 chain released by protein cleavage after X.oryzae pv. oryzae protein Ax21 detection translocates into the nucleus where it can bind and regulate WRKY62, a transcription factor. Confers resistance to the bacterial pathogen X.oryzae pv. oryzae (Xoo).</text>
</comment>
<feature type="transmembrane region" description="Helical" evidence="26">
    <location>
        <begin position="771"/>
        <end position="795"/>
    </location>
</feature>
<dbReference type="EMBL" id="JACMSC010000007">
    <property type="protein sequence ID" value="KAG6515035.1"/>
    <property type="molecule type" value="Genomic_DNA"/>
</dbReference>
<evidence type="ECO:0000256" key="1">
    <source>
        <dbReference type="ARBA" id="ARBA00004162"/>
    </source>
</evidence>
<keyword evidence="13 25" id="KW-0547">Nucleotide-binding</keyword>
<evidence type="ECO:0000256" key="26">
    <source>
        <dbReference type="SAM" id="Phobius"/>
    </source>
</evidence>
<evidence type="ECO:0000256" key="13">
    <source>
        <dbReference type="ARBA" id="ARBA00022741"/>
    </source>
</evidence>
<dbReference type="InterPro" id="IPR003591">
    <property type="entry name" value="Leu-rich_rpt_typical-subtyp"/>
</dbReference>
<dbReference type="FunFam" id="3.30.200.20:FF:000432">
    <property type="entry name" value="LRR receptor-like serine/threonine-protein kinase EFR"/>
    <property type="match status" value="1"/>
</dbReference>
<dbReference type="InterPro" id="IPR001611">
    <property type="entry name" value="Leu-rich_rpt"/>
</dbReference>
<dbReference type="SMART" id="SM00220">
    <property type="entry name" value="S_TKc"/>
    <property type="match status" value="1"/>
</dbReference>
<feature type="binding site" evidence="25">
    <location>
        <position position="859"/>
    </location>
    <ligand>
        <name>ATP</name>
        <dbReference type="ChEBI" id="CHEBI:30616"/>
    </ligand>
</feature>
<comment type="catalytic activity">
    <reaction evidence="21">
        <text>L-seryl-[protein] + ATP = O-phospho-L-seryl-[protein] + ADP + H(+)</text>
        <dbReference type="Rhea" id="RHEA:17989"/>
        <dbReference type="Rhea" id="RHEA-COMP:9863"/>
        <dbReference type="Rhea" id="RHEA-COMP:11604"/>
        <dbReference type="ChEBI" id="CHEBI:15378"/>
        <dbReference type="ChEBI" id="CHEBI:29999"/>
        <dbReference type="ChEBI" id="CHEBI:30616"/>
        <dbReference type="ChEBI" id="CHEBI:83421"/>
        <dbReference type="ChEBI" id="CHEBI:456216"/>
        <dbReference type="EC" id="2.7.11.1"/>
    </reaction>
</comment>
<dbReference type="Pfam" id="PF00560">
    <property type="entry name" value="LRR_1"/>
    <property type="match status" value="9"/>
</dbReference>
<dbReference type="InterPro" id="IPR013210">
    <property type="entry name" value="LRR_N_plant-typ"/>
</dbReference>
<dbReference type="InterPro" id="IPR000719">
    <property type="entry name" value="Prot_kinase_dom"/>
</dbReference>
<comment type="function">
    <text evidence="22">Receptor kinase that detects X.oryzae pv. oryzae protein Ax21 to promote innate immunity. Following X.oryzae pv. oryzae protein Ax21 detection, undergoes cleavage, releasing the processed protein kinase Xa21 chain.</text>
</comment>
<evidence type="ECO:0000313" key="28">
    <source>
        <dbReference type="EMBL" id="KAG6515035.1"/>
    </source>
</evidence>
<dbReference type="GO" id="GO:0005524">
    <property type="term" value="F:ATP binding"/>
    <property type="evidence" value="ECO:0007669"/>
    <property type="project" value="UniProtKB-UniRule"/>
</dbReference>
<dbReference type="GO" id="GO:0005789">
    <property type="term" value="C:endoplasmic reticulum membrane"/>
    <property type="evidence" value="ECO:0007669"/>
    <property type="project" value="UniProtKB-SubCell"/>
</dbReference>
<dbReference type="GO" id="GO:0033612">
    <property type="term" value="F:receptor serine/threonine kinase binding"/>
    <property type="evidence" value="ECO:0007669"/>
    <property type="project" value="TreeGrafter"/>
</dbReference>
<evidence type="ECO:0000256" key="24">
    <source>
        <dbReference type="ARBA" id="ARBA00072040"/>
    </source>
</evidence>
<evidence type="ECO:0000256" key="9">
    <source>
        <dbReference type="ARBA" id="ARBA00022679"/>
    </source>
</evidence>
<dbReference type="Pfam" id="PF08263">
    <property type="entry name" value="LRRNT_2"/>
    <property type="match status" value="1"/>
</dbReference>
<feature type="domain" description="Protein kinase" evidence="27">
    <location>
        <begin position="830"/>
        <end position="1128"/>
    </location>
</feature>
<dbReference type="FunFam" id="1.10.510.10:FF:000358">
    <property type="entry name" value="Putative leucine-rich repeat receptor-like serine/threonine-protein kinase"/>
    <property type="match status" value="1"/>
</dbReference>
<evidence type="ECO:0000259" key="27">
    <source>
        <dbReference type="PROSITE" id="PS50011"/>
    </source>
</evidence>
<dbReference type="Proteomes" id="UP000734854">
    <property type="component" value="Unassembled WGS sequence"/>
</dbReference>
<evidence type="ECO:0000256" key="8">
    <source>
        <dbReference type="ARBA" id="ARBA00022614"/>
    </source>
</evidence>
<dbReference type="PANTHER" id="PTHR48056:SF86">
    <property type="entry name" value="PROTEIN KINASE DOMAIN-CONTAINING PROTEIN"/>
    <property type="match status" value="1"/>
</dbReference>
<dbReference type="InterPro" id="IPR008271">
    <property type="entry name" value="Ser/Thr_kinase_AS"/>
</dbReference>
<dbReference type="FunFam" id="3.80.10.10:FF:000383">
    <property type="entry name" value="Leucine-rich repeat receptor protein kinase EMS1"/>
    <property type="match status" value="1"/>
</dbReference>
<dbReference type="InterPro" id="IPR017441">
    <property type="entry name" value="Protein_kinase_ATP_BS"/>
</dbReference>
<dbReference type="PANTHER" id="PTHR48056">
    <property type="entry name" value="LRR RECEPTOR-LIKE SERINE/THREONINE-PROTEIN KINASE-RELATED"/>
    <property type="match status" value="1"/>
</dbReference>
<dbReference type="InterPro" id="IPR032675">
    <property type="entry name" value="LRR_dom_sf"/>
</dbReference>
<dbReference type="AlphaFoldDB" id="A0A8J5GVU9"/>
<evidence type="ECO:0000256" key="3">
    <source>
        <dbReference type="ARBA" id="ARBA00008684"/>
    </source>
</evidence>